<dbReference type="PROSITE" id="PS51733">
    <property type="entry name" value="BPL_LPL_CATALYTIC"/>
    <property type="match status" value="1"/>
</dbReference>
<keyword evidence="1 7" id="KW-0436">Ligase</keyword>
<dbReference type="SUPFAM" id="SSF50037">
    <property type="entry name" value="C-terminal domain of transcriptional repressors"/>
    <property type="match status" value="1"/>
</dbReference>
<protein>
    <recommendedName>
        <fullName evidence="5">biotin--[biotin carboxyl-carrier protein] ligase</fullName>
        <ecNumber evidence="5">6.3.4.15</ecNumber>
    </recommendedName>
</protein>
<evidence type="ECO:0000256" key="4">
    <source>
        <dbReference type="ARBA" id="ARBA00023267"/>
    </source>
</evidence>
<dbReference type="PANTHER" id="PTHR12835:SF5">
    <property type="entry name" value="BIOTIN--PROTEIN LIGASE"/>
    <property type="match status" value="1"/>
</dbReference>
<evidence type="ECO:0000313" key="7">
    <source>
        <dbReference type="EMBL" id="MEO3716443.1"/>
    </source>
</evidence>
<feature type="domain" description="BPL/LPL catalytic" evidence="6">
    <location>
        <begin position="29"/>
        <end position="204"/>
    </location>
</feature>
<dbReference type="AlphaFoldDB" id="A0AAW9SQX6"/>
<keyword evidence="2" id="KW-0547">Nucleotide-binding</keyword>
<dbReference type="CDD" id="cd16442">
    <property type="entry name" value="BPL"/>
    <property type="match status" value="1"/>
</dbReference>
<dbReference type="GO" id="GO:0004077">
    <property type="term" value="F:biotin--[biotin carboxyl-carrier protein] ligase activity"/>
    <property type="evidence" value="ECO:0007669"/>
    <property type="project" value="UniProtKB-EC"/>
</dbReference>
<dbReference type="Gene3D" id="2.30.30.100">
    <property type="match status" value="1"/>
</dbReference>
<keyword evidence="4" id="KW-0092">Biotin</keyword>
<dbReference type="SUPFAM" id="SSF55681">
    <property type="entry name" value="Class II aaRS and biotin synthetases"/>
    <property type="match status" value="1"/>
</dbReference>
<evidence type="ECO:0000256" key="3">
    <source>
        <dbReference type="ARBA" id="ARBA00022840"/>
    </source>
</evidence>
<dbReference type="Pfam" id="PF03099">
    <property type="entry name" value="BPL_LplA_LipB"/>
    <property type="match status" value="1"/>
</dbReference>
<dbReference type="GO" id="GO:0005524">
    <property type="term" value="F:ATP binding"/>
    <property type="evidence" value="ECO:0007669"/>
    <property type="project" value="UniProtKB-KW"/>
</dbReference>
<name>A0AAW9SQX6_CORAY</name>
<dbReference type="EMBL" id="JASOOY020000009">
    <property type="protein sequence ID" value="MEO3716443.1"/>
    <property type="molecule type" value="Genomic_DNA"/>
</dbReference>
<dbReference type="Pfam" id="PF02237">
    <property type="entry name" value="BPL_C"/>
    <property type="match status" value="1"/>
</dbReference>
<evidence type="ECO:0000256" key="2">
    <source>
        <dbReference type="ARBA" id="ARBA00022741"/>
    </source>
</evidence>
<evidence type="ECO:0000313" key="8">
    <source>
        <dbReference type="Proteomes" id="UP001223646"/>
    </source>
</evidence>
<dbReference type="InterPro" id="IPR003142">
    <property type="entry name" value="BPL_C"/>
</dbReference>
<sequence length="285" mass="29902">MTDPRIVASRKPLDAARVRAAAPGWSSIEVVETTGSTNADLRKQAALGQVADLSALIASEQTAGRGRLSRSWTAPEGASIALSTLLRPQGLAPEQLGLLPLVAGLAVVDAVVEVVGLVPERVSLKWPNDVLVDGRKLCGILVEAASLTPPALIPGIGINVSLQEDELPVPHAISLYLAGAENLDRNDISAGVLRALGRRQAQWRKGDVELLRDYEAVCATIGSNVRVELPGDRVLVGKAVGVRADGELIVTDEAGTSHFVAAGDVFHVRATDGGYASSHTDSERR</sequence>
<dbReference type="PANTHER" id="PTHR12835">
    <property type="entry name" value="BIOTIN PROTEIN LIGASE"/>
    <property type="match status" value="1"/>
</dbReference>
<comment type="caution">
    <text evidence="7">The sequence shown here is derived from an EMBL/GenBank/DDBJ whole genome shotgun (WGS) entry which is preliminary data.</text>
</comment>
<evidence type="ECO:0000256" key="5">
    <source>
        <dbReference type="ARBA" id="ARBA00024227"/>
    </source>
</evidence>
<dbReference type="NCBIfam" id="TIGR00121">
    <property type="entry name" value="birA_ligase"/>
    <property type="match status" value="1"/>
</dbReference>
<dbReference type="RefSeq" id="WP_347658204.1">
    <property type="nucleotide sequence ID" value="NZ_JASOOY020000009.1"/>
</dbReference>
<gene>
    <name evidence="7" type="ORF">QP460_002395</name>
</gene>
<reference evidence="7" key="1">
    <citation type="submission" date="2023-05" db="EMBL/GenBank/DDBJ databases">
        <authorList>
            <person name="Du J."/>
        </authorList>
    </citation>
    <scope>NUCLEOTIDE SEQUENCE</scope>
    <source>
        <strain evidence="7">UMB1064</strain>
    </source>
</reference>
<dbReference type="InterPro" id="IPR004408">
    <property type="entry name" value="Biotin_CoA_COase_ligase"/>
</dbReference>
<accession>A0AAW9SQX6</accession>
<evidence type="ECO:0000256" key="1">
    <source>
        <dbReference type="ARBA" id="ARBA00022598"/>
    </source>
</evidence>
<dbReference type="InterPro" id="IPR045864">
    <property type="entry name" value="aa-tRNA-synth_II/BPL/LPL"/>
</dbReference>
<dbReference type="EC" id="6.3.4.15" evidence="5"/>
<dbReference type="InterPro" id="IPR008988">
    <property type="entry name" value="Transcriptional_repressor_C"/>
</dbReference>
<proteinExistence type="predicted"/>
<organism evidence="7 8">
    <name type="scientific">Corynebacterium amycolatum</name>
    <dbReference type="NCBI Taxonomy" id="43765"/>
    <lineage>
        <taxon>Bacteria</taxon>
        <taxon>Bacillati</taxon>
        <taxon>Actinomycetota</taxon>
        <taxon>Actinomycetes</taxon>
        <taxon>Mycobacteriales</taxon>
        <taxon>Corynebacteriaceae</taxon>
        <taxon>Corynebacterium</taxon>
    </lineage>
</organism>
<dbReference type="GO" id="GO:0005737">
    <property type="term" value="C:cytoplasm"/>
    <property type="evidence" value="ECO:0007669"/>
    <property type="project" value="TreeGrafter"/>
</dbReference>
<evidence type="ECO:0000259" key="6">
    <source>
        <dbReference type="PROSITE" id="PS51733"/>
    </source>
</evidence>
<dbReference type="Gene3D" id="3.30.930.10">
    <property type="entry name" value="Bira Bifunctional Protein, Domain 2"/>
    <property type="match status" value="1"/>
</dbReference>
<reference evidence="7" key="2">
    <citation type="submission" date="2024-05" db="EMBL/GenBank/DDBJ databases">
        <authorList>
            <person name="Wolfe A."/>
        </authorList>
    </citation>
    <scope>NUCLEOTIDE SEQUENCE</scope>
    <source>
        <strain evidence="7">UMB1064</strain>
    </source>
</reference>
<dbReference type="InterPro" id="IPR004143">
    <property type="entry name" value="BPL_LPL_catalytic"/>
</dbReference>
<dbReference type="Proteomes" id="UP001223646">
    <property type="component" value="Unassembled WGS sequence"/>
</dbReference>
<keyword evidence="3" id="KW-0067">ATP-binding</keyword>